<dbReference type="SMR" id="A0A498K1G6"/>
<evidence type="ECO:0000313" key="3">
    <source>
        <dbReference type="Proteomes" id="UP000290289"/>
    </source>
</evidence>
<name>A0A498K1G6_MALDO</name>
<evidence type="ECO:0000256" key="1">
    <source>
        <dbReference type="SAM" id="Coils"/>
    </source>
</evidence>
<dbReference type="Proteomes" id="UP000290289">
    <property type="component" value="Chromosome 5"/>
</dbReference>
<dbReference type="EMBL" id="RDQH01000331">
    <property type="protein sequence ID" value="RXH99552.1"/>
    <property type="molecule type" value="Genomic_DNA"/>
</dbReference>
<dbReference type="PANTHER" id="PTHR33735">
    <property type="entry name" value="EXPRESSED PROTEIN"/>
    <property type="match status" value="1"/>
</dbReference>
<dbReference type="PANTHER" id="PTHR33735:SF10">
    <property type="entry name" value="EXPRESSED PROTEIN"/>
    <property type="match status" value="1"/>
</dbReference>
<sequence length="217" mass="24444">MPRNEFWGFNKLRSILELLRRNRSLTGNASPGPFPATAVSKVDQGYSIQQGLRYLSVNSKPWTKLDTKMVNSGKEKAQQLQPAATPTRLGIGQRVKWILGSILALILPLWTQNWGKLKRIEREAEMVVEEVEKVAEVVERVATVAEKVSEDVADELPDNTKLKEKVLLAEHVFEVAAKDAKQAEDFIHKVETLKHDLEDLETIAESIVDNNNHKIGK</sequence>
<proteinExistence type="predicted"/>
<dbReference type="AlphaFoldDB" id="A0A498K1G6"/>
<dbReference type="Gramene" id="mRNA:MD05G0046200">
    <property type="protein sequence ID" value="mRNA:MD05G0046200"/>
    <property type="gene ID" value="MD05G0046200"/>
</dbReference>
<organism evidence="2 3">
    <name type="scientific">Malus domestica</name>
    <name type="common">Apple</name>
    <name type="synonym">Pyrus malus</name>
    <dbReference type="NCBI Taxonomy" id="3750"/>
    <lineage>
        <taxon>Eukaryota</taxon>
        <taxon>Viridiplantae</taxon>
        <taxon>Streptophyta</taxon>
        <taxon>Embryophyta</taxon>
        <taxon>Tracheophyta</taxon>
        <taxon>Spermatophyta</taxon>
        <taxon>Magnoliopsida</taxon>
        <taxon>eudicotyledons</taxon>
        <taxon>Gunneridae</taxon>
        <taxon>Pentapetalae</taxon>
        <taxon>rosids</taxon>
        <taxon>fabids</taxon>
        <taxon>Rosales</taxon>
        <taxon>Rosaceae</taxon>
        <taxon>Amygdaloideae</taxon>
        <taxon>Maleae</taxon>
        <taxon>Malus</taxon>
    </lineage>
</organism>
<keyword evidence="1" id="KW-0175">Coiled coil</keyword>
<keyword evidence="3" id="KW-1185">Reference proteome</keyword>
<protein>
    <submittedName>
        <fullName evidence="2">Uncharacterized protein</fullName>
    </submittedName>
</protein>
<feature type="coiled-coil region" evidence="1">
    <location>
        <begin position="183"/>
        <end position="210"/>
    </location>
</feature>
<comment type="caution">
    <text evidence="2">The sequence shown here is derived from an EMBL/GenBank/DDBJ whole genome shotgun (WGS) entry which is preliminary data.</text>
</comment>
<reference evidence="2 3" key="1">
    <citation type="submission" date="2018-10" db="EMBL/GenBank/DDBJ databases">
        <title>A high-quality apple genome assembly.</title>
        <authorList>
            <person name="Hu J."/>
        </authorList>
    </citation>
    <scope>NUCLEOTIDE SEQUENCE [LARGE SCALE GENOMIC DNA]</scope>
    <source>
        <strain evidence="3">cv. HFTH1</strain>
        <tissue evidence="2">Young leaf</tissue>
    </source>
</reference>
<evidence type="ECO:0000313" key="2">
    <source>
        <dbReference type="EMBL" id="RXH99552.1"/>
    </source>
</evidence>
<dbReference type="OrthoDB" id="783687at2759"/>
<gene>
    <name evidence="2" type="ORF">DVH24_021354</name>
</gene>
<accession>A0A498K1G6</accession>
<dbReference type="STRING" id="3750.A0A498K1G6"/>